<dbReference type="HAMAP" id="MF_00113">
    <property type="entry name" value="QueA"/>
    <property type="match status" value="1"/>
</dbReference>
<evidence type="ECO:0000256" key="3">
    <source>
        <dbReference type="ARBA" id="ARBA00022691"/>
    </source>
</evidence>
<dbReference type="Pfam" id="PF02547">
    <property type="entry name" value="Queuosine_synth"/>
    <property type="match status" value="1"/>
</dbReference>
<dbReference type="PANTHER" id="PTHR30307">
    <property type="entry name" value="S-ADENOSYLMETHIONINE:TRNA RIBOSYLTRANSFERASE-ISOMERASE"/>
    <property type="match status" value="1"/>
</dbReference>
<comment type="pathway">
    <text evidence="5">tRNA modification; tRNA-queuosine biosynthesis.</text>
</comment>
<keyword evidence="3 5" id="KW-0949">S-adenosyl-L-methionine</keyword>
<comment type="catalytic activity">
    <reaction evidence="5">
        <text>7-aminomethyl-7-carbaguanosine(34) in tRNA + S-adenosyl-L-methionine = epoxyqueuosine(34) in tRNA + adenine + L-methionine + 2 H(+)</text>
        <dbReference type="Rhea" id="RHEA:32155"/>
        <dbReference type="Rhea" id="RHEA-COMP:10342"/>
        <dbReference type="Rhea" id="RHEA-COMP:18582"/>
        <dbReference type="ChEBI" id="CHEBI:15378"/>
        <dbReference type="ChEBI" id="CHEBI:16708"/>
        <dbReference type="ChEBI" id="CHEBI:57844"/>
        <dbReference type="ChEBI" id="CHEBI:59789"/>
        <dbReference type="ChEBI" id="CHEBI:82833"/>
        <dbReference type="ChEBI" id="CHEBI:194443"/>
        <dbReference type="EC" id="2.4.99.17"/>
    </reaction>
</comment>
<evidence type="ECO:0000256" key="1">
    <source>
        <dbReference type="ARBA" id="ARBA00022490"/>
    </source>
</evidence>
<sequence>MKIMLNEDLLLKNYDYKLDESLIAKYPVLPKEEARLLVYYRKTDELKHLKFKDLNQILPQCSIIFNDSKVIKARIYGHKISGAKVELFFHKALNNFEFIVQLRARVKKDDVLLFAEGLKARVIELLPDGLRKVEFFKEKKLEHKELLEFLEKNGHIPLPPYIKRADEKADEKEYQSIFAKNLGSVAAPTASLHFSKELLKELEKKHKLYYLSLHIGAGTFKNVECENINEHKMHEEAFFIDENLEKILLSEEKILAVGTTVARTIENFQRTGQKTGLCSLFLHPKNPPQRIDYLLTNFHLPKSSLIMLVSAFIGRKKTLELYELAMKERYRFYSYGDAMLIL</sequence>
<dbReference type="InterPro" id="IPR003699">
    <property type="entry name" value="QueA"/>
</dbReference>
<organism evidence="6 7">
    <name type="scientific">Campylobacter avium LMG 24591</name>
    <dbReference type="NCBI Taxonomy" id="522484"/>
    <lineage>
        <taxon>Bacteria</taxon>
        <taxon>Pseudomonadati</taxon>
        <taxon>Campylobacterota</taxon>
        <taxon>Epsilonproteobacteria</taxon>
        <taxon>Campylobacterales</taxon>
        <taxon>Campylobacteraceae</taxon>
        <taxon>Campylobacter</taxon>
    </lineage>
</organism>
<dbReference type="SUPFAM" id="SSF111337">
    <property type="entry name" value="QueA-like"/>
    <property type="match status" value="1"/>
</dbReference>
<dbReference type="InterPro" id="IPR042118">
    <property type="entry name" value="QueA_dom1"/>
</dbReference>
<dbReference type="NCBIfam" id="NF001140">
    <property type="entry name" value="PRK00147.1"/>
    <property type="match status" value="1"/>
</dbReference>
<evidence type="ECO:0000256" key="5">
    <source>
        <dbReference type="HAMAP-Rule" id="MF_00113"/>
    </source>
</evidence>
<dbReference type="EMBL" id="CP022347">
    <property type="protein sequence ID" value="ASQ30384.1"/>
    <property type="molecule type" value="Genomic_DNA"/>
</dbReference>
<dbReference type="InterPro" id="IPR036100">
    <property type="entry name" value="QueA_sf"/>
</dbReference>
<comment type="function">
    <text evidence="5">Transfers and isomerizes the ribose moiety from AdoMet to the 7-aminomethyl group of 7-deazaguanine (preQ1-tRNA) to give epoxyqueuosine (oQ-tRNA).</text>
</comment>
<evidence type="ECO:0000256" key="2">
    <source>
        <dbReference type="ARBA" id="ARBA00022679"/>
    </source>
</evidence>
<dbReference type="AlphaFoldDB" id="A0A222MWF3"/>
<keyword evidence="4 5" id="KW-0671">Queuosine biosynthesis</keyword>
<dbReference type="PANTHER" id="PTHR30307:SF0">
    <property type="entry name" value="S-ADENOSYLMETHIONINE:TRNA RIBOSYLTRANSFERASE-ISOMERASE"/>
    <property type="match status" value="1"/>
</dbReference>
<comment type="subunit">
    <text evidence="5">Monomer.</text>
</comment>
<protein>
    <recommendedName>
        <fullName evidence="5">S-adenosylmethionine:tRNA ribosyltransferase-isomerase</fullName>
        <ecNumber evidence="5">2.4.99.17</ecNumber>
    </recommendedName>
    <alternativeName>
        <fullName evidence="5">Queuosine biosynthesis protein QueA</fullName>
    </alternativeName>
</protein>
<keyword evidence="6" id="KW-0413">Isomerase</keyword>
<dbReference type="GO" id="GO:0051075">
    <property type="term" value="F:S-adenosylmethionine:tRNA ribosyltransferase-isomerase activity"/>
    <property type="evidence" value="ECO:0007669"/>
    <property type="project" value="UniProtKB-EC"/>
</dbReference>
<dbReference type="GO" id="GO:0008616">
    <property type="term" value="P:tRNA queuosine(34) biosynthetic process"/>
    <property type="evidence" value="ECO:0007669"/>
    <property type="project" value="UniProtKB-UniRule"/>
</dbReference>
<dbReference type="Gene3D" id="2.40.10.240">
    <property type="entry name" value="QueA-like"/>
    <property type="match status" value="1"/>
</dbReference>
<keyword evidence="6" id="KW-0328">Glycosyltransferase</keyword>
<name>A0A222MWF3_9BACT</name>
<dbReference type="GO" id="GO:0005737">
    <property type="term" value="C:cytoplasm"/>
    <property type="evidence" value="ECO:0007669"/>
    <property type="project" value="UniProtKB-SubCell"/>
</dbReference>
<dbReference type="UniPathway" id="UPA00392"/>
<gene>
    <name evidence="5 6" type="primary">queA</name>
    <name evidence="6" type="ORF">CAV_0717</name>
</gene>
<dbReference type="NCBIfam" id="TIGR00113">
    <property type="entry name" value="queA"/>
    <property type="match status" value="1"/>
</dbReference>
<reference evidence="6 7" key="1">
    <citation type="submission" date="2017-07" db="EMBL/GenBank/DDBJ databases">
        <title>Analysis of two Campylobacter avium genomes and identification of a novel hippuricase gene.</title>
        <authorList>
            <person name="Miller W.G."/>
            <person name="Chapman M.H."/>
            <person name="Yee E."/>
            <person name="Revez J."/>
            <person name="Bono J.L."/>
            <person name="Rossi M."/>
        </authorList>
    </citation>
    <scope>NUCLEOTIDE SEQUENCE [LARGE SCALE GENOMIC DNA]</scope>
    <source>
        <strain evidence="6 7">LMG 24591</strain>
    </source>
</reference>
<keyword evidence="1 5" id="KW-0963">Cytoplasm</keyword>
<dbReference type="KEGG" id="cavi:CAV_0717"/>
<comment type="subcellular location">
    <subcellularLocation>
        <location evidence="5">Cytoplasm</location>
    </subcellularLocation>
</comment>
<accession>A0A222MWF3</accession>
<comment type="similarity">
    <text evidence="5">Belongs to the QueA family.</text>
</comment>
<evidence type="ECO:0000256" key="4">
    <source>
        <dbReference type="ARBA" id="ARBA00022785"/>
    </source>
</evidence>
<evidence type="ECO:0000313" key="7">
    <source>
        <dbReference type="Proteomes" id="UP000201169"/>
    </source>
</evidence>
<dbReference type="InterPro" id="IPR042119">
    <property type="entry name" value="QueA_dom2"/>
</dbReference>
<keyword evidence="2 5" id="KW-0808">Transferase</keyword>
<dbReference type="Proteomes" id="UP000201169">
    <property type="component" value="Chromosome"/>
</dbReference>
<proteinExistence type="inferred from homology"/>
<dbReference type="Gene3D" id="3.40.1780.10">
    <property type="entry name" value="QueA-like"/>
    <property type="match status" value="1"/>
</dbReference>
<evidence type="ECO:0000313" key="6">
    <source>
        <dbReference type="EMBL" id="ASQ30384.1"/>
    </source>
</evidence>
<dbReference type="EC" id="2.4.99.17" evidence="5"/>
<keyword evidence="7" id="KW-1185">Reference proteome</keyword>